<evidence type="ECO:0000256" key="2">
    <source>
        <dbReference type="ARBA" id="ARBA00010617"/>
    </source>
</evidence>
<dbReference type="AlphaFoldDB" id="A0A0D2BKQ2"/>
<dbReference type="PRINTS" id="PR00385">
    <property type="entry name" value="P450"/>
</dbReference>
<keyword evidence="7 9" id="KW-0503">Monooxygenase</keyword>
<dbReference type="GO" id="GO:0020037">
    <property type="term" value="F:heme binding"/>
    <property type="evidence" value="ECO:0007669"/>
    <property type="project" value="InterPro"/>
</dbReference>
<dbReference type="InterPro" id="IPR036396">
    <property type="entry name" value="Cyt_P450_sf"/>
</dbReference>
<evidence type="ECO:0000313" key="11">
    <source>
        <dbReference type="Proteomes" id="UP000053328"/>
    </source>
</evidence>
<dbReference type="STRING" id="91928.A0A0D2BKQ2"/>
<accession>A0A0D2BKQ2</accession>
<dbReference type="GeneID" id="27330546"/>
<reference evidence="10 11" key="1">
    <citation type="submission" date="2015-01" db="EMBL/GenBank/DDBJ databases">
        <title>The Genome Sequence of Exophiala spinifera CBS89968.</title>
        <authorList>
            <consortium name="The Broad Institute Genomics Platform"/>
            <person name="Cuomo C."/>
            <person name="de Hoog S."/>
            <person name="Gorbushina A."/>
            <person name="Stielow B."/>
            <person name="Teixiera M."/>
            <person name="Abouelleil A."/>
            <person name="Chapman S.B."/>
            <person name="Priest M."/>
            <person name="Young S.K."/>
            <person name="Wortman J."/>
            <person name="Nusbaum C."/>
            <person name="Birren B."/>
        </authorList>
    </citation>
    <scope>NUCLEOTIDE SEQUENCE [LARGE SCALE GENOMIC DNA]</scope>
    <source>
        <strain evidence="10 11">CBS 89968</strain>
    </source>
</reference>
<dbReference type="PANTHER" id="PTHR24287">
    <property type="entry name" value="P450, PUTATIVE (EUROFUNG)-RELATED"/>
    <property type="match status" value="1"/>
</dbReference>
<dbReference type="PROSITE" id="PS00086">
    <property type="entry name" value="CYTOCHROME_P450"/>
    <property type="match status" value="1"/>
</dbReference>
<dbReference type="EMBL" id="KN847493">
    <property type="protein sequence ID" value="KIW19170.1"/>
    <property type="molecule type" value="Genomic_DNA"/>
</dbReference>
<dbReference type="PRINTS" id="PR00464">
    <property type="entry name" value="EP450II"/>
</dbReference>
<comment type="similarity">
    <text evidence="2 9">Belongs to the cytochrome P450 family.</text>
</comment>
<evidence type="ECO:0000256" key="6">
    <source>
        <dbReference type="ARBA" id="ARBA00023004"/>
    </source>
</evidence>
<dbReference type="VEuPathDB" id="FungiDB:PV08_03463"/>
<dbReference type="InterPro" id="IPR017972">
    <property type="entry name" value="Cyt_P450_CS"/>
</dbReference>
<comment type="cofactor">
    <cofactor evidence="1 8">
        <name>heme</name>
        <dbReference type="ChEBI" id="CHEBI:30413"/>
    </cofactor>
</comment>
<dbReference type="HOGENOM" id="CLU_001570_27_0_1"/>
<sequence>MLQIVLLGAGIAWVAYLLIRHAVKERRHRRQAREWACQPPPRERGTWYGAKITKEFIQAAREERAPQYFIEWAERNPKSYMTPFFDVDIFQTCEPANIQAILGSQFEDFGLGHRLNSWSPMFGKGIFTTDGAEWKHQRAMLRPQFARMILQDLETEEKHHRNLLAHLTVRADGWTDRVDLQPLFMRLTMDSSTELLFGESTDSQLAALRGEQKDGTAVGWSSFNRAYERGLKTVGIRNFLEELHWLYNPSHYKDDVRVVHAFADHFVQQGLRRADIQSTGTPKKYCFLDELVKETRNPVELRNYLLNILVAGRDTTSSALGWTFYLLAHNTGVFHKLRQVVLRDFGSYDSPRNLDFASIKACTYLQHVLNESLRLYPPVPANARHSVRDTTLPIGGGPDGKSPVYIRKGLEVAYFVGAMHRRTDLWGDDANEFRPDRWIGRKPKWDYLPFSGGPRICLGQQQALTLAGFTIIRLLQKFDDIQAADYGERTRHVFTLTDAPRYCWVKLHEATRS</sequence>
<dbReference type="Proteomes" id="UP000053328">
    <property type="component" value="Unassembled WGS sequence"/>
</dbReference>
<dbReference type="Gene3D" id="1.10.630.10">
    <property type="entry name" value="Cytochrome P450"/>
    <property type="match status" value="1"/>
</dbReference>
<dbReference type="PRINTS" id="PR01239">
    <property type="entry name" value="EP450IICYP52"/>
</dbReference>
<evidence type="ECO:0000313" key="10">
    <source>
        <dbReference type="EMBL" id="KIW19170.1"/>
    </source>
</evidence>
<dbReference type="InterPro" id="IPR002974">
    <property type="entry name" value="Cyt_P450_E_CYP52_ascomycetes"/>
</dbReference>
<keyword evidence="11" id="KW-1185">Reference proteome</keyword>
<keyword evidence="3 8" id="KW-0349">Heme</keyword>
<gene>
    <name evidence="10" type="ORF">PV08_03463</name>
</gene>
<evidence type="ECO:0000256" key="9">
    <source>
        <dbReference type="RuleBase" id="RU000461"/>
    </source>
</evidence>
<feature type="binding site" description="axial binding residue" evidence="8">
    <location>
        <position position="457"/>
    </location>
    <ligand>
        <name>heme</name>
        <dbReference type="ChEBI" id="CHEBI:30413"/>
    </ligand>
    <ligandPart>
        <name>Fe</name>
        <dbReference type="ChEBI" id="CHEBI:18248"/>
    </ligandPart>
</feature>
<evidence type="ECO:0000256" key="8">
    <source>
        <dbReference type="PIRSR" id="PIRSR602402-1"/>
    </source>
</evidence>
<dbReference type="InterPro" id="IPR047146">
    <property type="entry name" value="Cyt_P450_E_CYP52_fungi"/>
</dbReference>
<dbReference type="OrthoDB" id="1470350at2759"/>
<evidence type="ECO:0000256" key="5">
    <source>
        <dbReference type="ARBA" id="ARBA00023002"/>
    </source>
</evidence>
<dbReference type="SUPFAM" id="SSF48264">
    <property type="entry name" value="Cytochrome P450"/>
    <property type="match status" value="1"/>
</dbReference>
<protein>
    <recommendedName>
        <fullName evidence="12">Cytochrome P450</fullName>
    </recommendedName>
</protein>
<dbReference type="RefSeq" id="XP_016239386.1">
    <property type="nucleotide sequence ID" value="XM_016377816.1"/>
</dbReference>
<proteinExistence type="inferred from homology"/>
<dbReference type="InterPro" id="IPR001128">
    <property type="entry name" value="Cyt_P450"/>
</dbReference>
<evidence type="ECO:0008006" key="12">
    <source>
        <dbReference type="Google" id="ProtNLM"/>
    </source>
</evidence>
<organism evidence="10 11">
    <name type="scientific">Exophiala spinifera</name>
    <dbReference type="NCBI Taxonomy" id="91928"/>
    <lineage>
        <taxon>Eukaryota</taxon>
        <taxon>Fungi</taxon>
        <taxon>Dikarya</taxon>
        <taxon>Ascomycota</taxon>
        <taxon>Pezizomycotina</taxon>
        <taxon>Eurotiomycetes</taxon>
        <taxon>Chaetothyriomycetidae</taxon>
        <taxon>Chaetothyriales</taxon>
        <taxon>Herpotrichiellaceae</taxon>
        <taxon>Exophiala</taxon>
    </lineage>
</organism>
<dbReference type="Pfam" id="PF00067">
    <property type="entry name" value="p450"/>
    <property type="match status" value="1"/>
</dbReference>
<dbReference type="GO" id="GO:0005506">
    <property type="term" value="F:iron ion binding"/>
    <property type="evidence" value="ECO:0007669"/>
    <property type="project" value="InterPro"/>
</dbReference>
<evidence type="ECO:0000256" key="3">
    <source>
        <dbReference type="ARBA" id="ARBA00022617"/>
    </source>
</evidence>
<keyword evidence="5 9" id="KW-0560">Oxidoreductase</keyword>
<name>A0A0D2BKQ2_9EURO</name>
<evidence type="ECO:0000256" key="1">
    <source>
        <dbReference type="ARBA" id="ARBA00001971"/>
    </source>
</evidence>
<dbReference type="PANTHER" id="PTHR24287:SF1">
    <property type="entry name" value="P450, PUTATIVE (EUROFUNG)-RELATED"/>
    <property type="match status" value="1"/>
</dbReference>
<keyword evidence="6 8" id="KW-0408">Iron</keyword>
<dbReference type="CDD" id="cd11063">
    <property type="entry name" value="CYP52"/>
    <property type="match status" value="1"/>
</dbReference>
<evidence type="ECO:0000256" key="7">
    <source>
        <dbReference type="ARBA" id="ARBA00023033"/>
    </source>
</evidence>
<dbReference type="InterPro" id="IPR002402">
    <property type="entry name" value="Cyt_P450_E_grp-II"/>
</dbReference>
<keyword evidence="4 8" id="KW-0479">Metal-binding</keyword>
<evidence type="ECO:0000256" key="4">
    <source>
        <dbReference type="ARBA" id="ARBA00022723"/>
    </source>
</evidence>
<dbReference type="GO" id="GO:0016712">
    <property type="term" value="F:oxidoreductase activity, acting on paired donors, with incorporation or reduction of molecular oxygen, reduced flavin or flavoprotein as one donor, and incorporation of one atom of oxygen"/>
    <property type="evidence" value="ECO:0007669"/>
    <property type="project" value="InterPro"/>
</dbReference>